<proteinExistence type="predicted"/>
<gene>
    <name evidence="2" type="ordered locus">LEPBI_I1157</name>
</gene>
<dbReference type="InterPro" id="IPR000866">
    <property type="entry name" value="AhpC/TSA"/>
</dbReference>
<keyword evidence="3" id="KW-1185">Reference proteome</keyword>
<dbReference type="Pfam" id="PF00578">
    <property type="entry name" value="AhpC-TSA"/>
    <property type="match status" value="1"/>
</dbReference>
<dbReference type="Gene3D" id="3.40.30.10">
    <property type="entry name" value="Glutaredoxin"/>
    <property type="match status" value="1"/>
</dbReference>
<dbReference type="RefSeq" id="WP_012388154.1">
    <property type="nucleotide sequence ID" value="NC_010602.1"/>
</dbReference>
<protein>
    <submittedName>
        <fullName evidence="2">Putative thiol-disulfide isomerase and thioredoxin</fullName>
    </submittedName>
</protein>
<name>B0SNJ2_LEPBP</name>
<feature type="domain" description="Thioredoxin" evidence="1">
    <location>
        <begin position="22"/>
        <end position="170"/>
    </location>
</feature>
<dbReference type="GO" id="GO:0016491">
    <property type="term" value="F:oxidoreductase activity"/>
    <property type="evidence" value="ECO:0007669"/>
    <property type="project" value="InterPro"/>
</dbReference>
<dbReference type="AlphaFoldDB" id="B0SNJ2"/>
<evidence type="ECO:0000313" key="2">
    <source>
        <dbReference type="EMBL" id="ABZ97273.1"/>
    </source>
</evidence>
<dbReference type="GO" id="GO:0016853">
    <property type="term" value="F:isomerase activity"/>
    <property type="evidence" value="ECO:0007669"/>
    <property type="project" value="UniProtKB-KW"/>
</dbReference>
<dbReference type="KEGG" id="lbi:LEPBI_I1157"/>
<dbReference type="HOGENOM" id="CLU_1592547_0_0_12"/>
<accession>B0SNJ2</accession>
<dbReference type="InterPro" id="IPR050553">
    <property type="entry name" value="Thioredoxin_ResA/DsbE_sf"/>
</dbReference>
<dbReference type="EMBL" id="CP000786">
    <property type="protein sequence ID" value="ABZ97273.1"/>
    <property type="molecule type" value="Genomic_DNA"/>
</dbReference>
<organism evidence="2 3">
    <name type="scientific">Leptospira biflexa serovar Patoc (strain Patoc 1 / ATCC 23582 / Paris)</name>
    <dbReference type="NCBI Taxonomy" id="456481"/>
    <lineage>
        <taxon>Bacteria</taxon>
        <taxon>Pseudomonadati</taxon>
        <taxon>Spirochaetota</taxon>
        <taxon>Spirochaetia</taxon>
        <taxon>Leptospirales</taxon>
        <taxon>Leptospiraceae</taxon>
        <taxon>Leptospira</taxon>
    </lineage>
</organism>
<evidence type="ECO:0000313" key="3">
    <source>
        <dbReference type="Proteomes" id="UP000001847"/>
    </source>
</evidence>
<sequence length="170" mass="19780">MMKIWKQLPYGWKVFFAFVFFFSATLGFAYFKARDTNPSVPIEALATTPTEANSWKGHPKVVYFWATWCTVCKAYTPILEANLKFLPKETLFLSVLESEDSEETKEILSQLSTDSPYPIYTADYRMLKEWRISAYPTTLFLNREGKVIFADSGILSPLGFWLRSFLLRFF</sequence>
<dbReference type="CDD" id="cd02966">
    <property type="entry name" value="TlpA_like_family"/>
    <property type="match status" value="1"/>
</dbReference>
<reference evidence="2 3" key="1">
    <citation type="journal article" date="2008" name="PLoS ONE">
        <title>Genome sequence of the saprophyte Leptospira biflexa provides insights into the evolution of Leptospira and the pathogenesis of leptospirosis.</title>
        <authorList>
            <person name="Picardeau M."/>
            <person name="Bulach D.M."/>
            <person name="Bouchier C."/>
            <person name="Zuerner R.L."/>
            <person name="Zidane N."/>
            <person name="Wilson P.J."/>
            <person name="Creno S."/>
            <person name="Kuczek E.S."/>
            <person name="Bommezzadri S."/>
            <person name="Davis J.C."/>
            <person name="McGrath A."/>
            <person name="Johnson M.J."/>
            <person name="Boursaux-Eude C."/>
            <person name="Seemann T."/>
            <person name="Rouy Z."/>
            <person name="Coppel R.L."/>
            <person name="Rood J.I."/>
            <person name="Lajus A."/>
            <person name="Davies J.K."/>
            <person name="Medigue C."/>
            <person name="Adler B."/>
        </authorList>
    </citation>
    <scope>NUCLEOTIDE SEQUENCE [LARGE SCALE GENOMIC DNA]</scope>
    <source>
        <strain evidence="3">Patoc 1 / ATCC 23582 / Paris</strain>
    </source>
</reference>
<dbReference type="SUPFAM" id="SSF52833">
    <property type="entry name" value="Thioredoxin-like"/>
    <property type="match status" value="1"/>
</dbReference>
<dbReference type="PANTHER" id="PTHR42852">
    <property type="entry name" value="THIOL:DISULFIDE INTERCHANGE PROTEIN DSBE"/>
    <property type="match status" value="1"/>
</dbReference>
<dbReference type="STRING" id="456481.LEPBI_I1157"/>
<dbReference type="InterPro" id="IPR013766">
    <property type="entry name" value="Thioredoxin_domain"/>
</dbReference>
<dbReference type="InterPro" id="IPR036249">
    <property type="entry name" value="Thioredoxin-like_sf"/>
</dbReference>
<evidence type="ECO:0000259" key="1">
    <source>
        <dbReference type="PROSITE" id="PS51352"/>
    </source>
</evidence>
<keyword evidence="2" id="KW-0413">Isomerase</keyword>
<dbReference type="Proteomes" id="UP000001847">
    <property type="component" value="Chromosome I"/>
</dbReference>
<dbReference type="PANTHER" id="PTHR42852:SF17">
    <property type="entry name" value="THIOREDOXIN-LIKE PROTEIN HI_1115"/>
    <property type="match status" value="1"/>
</dbReference>
<dbReference type="GO" id="GO:0016209">
    <property type="term" value="F:antioxidant activity"/>
    <property type="evidence" value="ECO:0007669"/>
    <property type="project" value="InterPro"/>
</dbReference>
<dbReference type="PROSITE" id="PS51352">
    <property type="entry name" value="THIOREDOXIN_2"/>
    <property type="match status" value="1"/>
</dbReference>